<keyword evidence="4" id="KW-0597">Phosphoprotein</keyword>
<comment type="caution">
    <text evidence="11">The sequence shown here is derived from an EMBL/GenBank/DDBJ whole genome shotgun (WGS) entry which is preliminary data.</text>
</comment>
<gene>
    <name evidence="11" type="ORF">IAA21_01175</name>
</gene>
<feature type="domain" description="Histidine kinase" evidence="9">
    <location>
        <begin position="388"/>
        <end position="496"/>
    </location>
</feature>
<dbReference type="InterPro" id="IPR050640">
    <property type="entry name" value="Bact_2-comp_sensor_kinase"/>
</dbReference>
<feature type="domain" description="HAMP" evidence="10">
    <location>
        <begin position="210"/>
        <end position="263"/>
    </location>
</feature>
<dbReference type="Gene3D" id="3.30.565.10">
    <property type="entry name" value="Histidine kinase-like ATPase, C-terminal domain"/>
    <property type="match status" value="1"/>
</dbReference>
<dbReference type="InterPro" id="IPR010559">
    <property type="entry name" value="Sig_transdc_His_kin_internal"/>
</dbReference>
<dbReference type="SMART" id="SM00304">
    <property type="entry name" value="HAMP"/>
    <property type="match status" value="1"/>
</dbReference>
<dbReference type="Proteomes" id="UP000824041">
    <property type="component" value="Unassembled WGS sequence"/>
</dbReference>
<keyword evidence="8" id="KW-0472">Membrane</keyword>
<proteinExistence type="predicted"/>
<dbReference type="CDD" id="cd06225">
    <property type="entry name" value="HAMP"/>
    <property type="match status" value="1"/>
</dbReference>
<evidence type="ECO:0000313" key="12">
    <source>
        <dbReference type="Proteomes" id="UP000824041"/>
    </source>
</evidence>
<dbReference type="AlphaFoldDB" id="A0A9D2DQT3"/>
<evidence type="ECO:0000256" key="3">
    <source>
        <dbReference type="ARBA" id="ARBA00012438"/>
    </source>
</evidence>
<keyword evidence="8" id="KW-0812">Transmembrane</keyword>
<dbReference type="EC" id="2.7.13.3" evidence="3"/>
<evidence type="ECO:0000256" key="8">
    <source>
        <dbReference type="SAM" id="Phobius"/>
    </source>
</evidence>
<evidence type="ECO:0000256" key="1">
    <source>
        <dbReference type="ARBA" id="ARBA00000085"/>
    </source>
</evidence>
<dbReference type="InterPro" id="IPR005467">
    <property type="entry name" value="His_kinase_dom"/>
</dbReference>
<evidence type="ECO:0000256" key="7">
    <source>
        <dbReference type="ARBA" id="ARBA00023012"/>
    </source>
</evidence>
<dbReference type="InterPro" id="IPR003660">
    <property type="entry name" value="HAMP_dom"/>
</dbReference>
<organism evidence="11 12">
    <name type="scientific">Candidatus Blautia faecigallinarum</name>
    <dbReference type="NCBI Taxonomy" id="2838488"/>
    <lineage>
        <taxon>Bacteria</taxon>
        <taxon>Bacillati</taxon>
        <taxon>Bacillota</taxon>
        <taxon>Clostridia</taxon>
        <taxon>Lachnospirales</taxon>
        <taxon>Lachnospiraceae</taxon>
        <taxon>Blautia</taxon>
    </lineage>
</organism>
<dbReference type="SUPFAM" id="SSF55874">
    <property type="entry name" value="ATPase domain of HSP90 chaperone/DNA topoisomerase II/histidine kinase"/>
    <property type="match status" value="1"/>
</dbReference>
<dbReference type="SUPFAM" id="SSF158472">
    <property type="entry name" value="HAMP domain-like"/>
    <property type="match status" value="1"/>
</dbReference>
<protein>
    <recommendedName>
        <fullName evidence="3">histidine kinase</fullName>
        <ecNumber evidence="3">2.7.13.3</ecNumber>
    </recommendedName>
</protein>
<dbReference type="Gene3D" id="6.10.340.10">
    <property type="match status" value="1"/>
</dbReference>
<evidence type="ECO:0000259" key="10">
    <source>
        <dbReference type="PROSITE" id="PS50885"/>
    </source>
</evidence>
<evidence type="ECO:0000256" key="6">
    <source>
        <dbReference type="ARBA" id="ARBA00022777"/>
    </source>
</evidence>
<keyword evidence="5" id="KW-0808">Transferase</keyword>
<accession>A0A9D2DQT3</accession>
<evidence type="ECO:0000256" key="2">
    <source>
        <dbReference type="ARBA" id="ARBA00004370"/>
    </source>
</evidence>
<dbReference type="PANTHER" id="PTHR34220">
    <property type="entry name" value="SENSOR HISTIDINE KINASE YPDA"/>
    <property type="match status" value="1"/>
</dbReference>
<reference evidence="11" key="1">
    <citation type="journal article" date="2021" name="PeerJ">
        <title>Extensive microbial diversity within the chicken gut microbiome revealed by metagenomics and culture.</title>
        <authorList>
            <person name="Gilroy R."/>
            <person name="Ravi A."/>
            <person name="Getino M."/>
            <person name="Pursley I."/>
            <person name="Horton D.L."/>
            <person name="Alikhan N.F."/>
            <person name="Baker D."/>
            <person name="Gharbi K."/>
            <person name="Hall N."/>
            <person name="Watson M."/>
            <person name="Adriaenssens E.M."/>
            <person name="Foster-Nyarko E."/>
            <person name="Jarju S."/>
            <person name="Secka A."/>
            <person name="Antonio M."/>
            <person name="Oren A."/>
            <person name="Chaudhuri R.R."/>
            <person name="La Ragione R."/>
            <person name="Hildebrand F."/>
            <person name="Pallen M.J."/>
        </authorList>
    </citation>
    <scope>NUCLEOTIDE SEQUENCE</scope>
    <source>
        <strain evidence="11">14324</strain>
    </source>
</reference>
<dbReference type="PROSITE" id="PS50885">
    <property type="entry name" value="HAMP"/>
    <property type="match status" value="1"/>
</dbReference>
<name>A0A9D2DQT3_9FIRM</name>
<keyword evidence="7" id="KW-0902">Two-component regulatory system</keyword>
<dbReference type="EMBL" id="DXBU01000016">
    <property type="protein sequence ID" value="HIZ21395.1"/>
    <property type="molecule type" value="Genomic_DNA"/>
</dbReference>
<comment type="catalytic activity">
    <reaction evidence="1">
        <text>ATP + protein L-histidine = ADP + protein N-phospho-L-histidine.</text>
        <dbReference type="EC" id="2.7.13.3"/>
    </reaction>
</comment>
<evidence type="ECO:0000256" key="4">
    <source>
        <dbReference type="ARBA" id="ARBA00022553"/>
    </source>
</evidence>
<sequence>MKNKNRILRWKDRSLAVKVLCQVAMVAVILFSTNMLTYFQVNRTMQTLDSVYASNVDITELAESLEDVQTSMYSYLTVKTSDTLENYFRCEERYKRLSERLNDQITENPVKLLERNIRRMSETYLGETAETVQAKRGRNVEKYKDYYEECLKMYRYLNSYIADLNGQQFKNNSASYQTLRQAILFLEAVSSIMLILIMGVCTLMLYYMVKNVSAPLRGLAATAKLVGQANFNVKMPPTDAEDEVGVLTRAFNTMVSSLEEYVKLTKENMEKEQKMVERELLMETHLKEAQLRYLQSQINPHFLFNSLNAGAQLAMMEDAEKTSIFVERMAEFFRYNVKKGNEDATLGEEVEAVENYIYILNVRFAGDIHYTADVDESVLDYKTPSLILQPIVENAVNHGIRNIEREGTIHLEIRDAGEYVRISVKDNGKGISRERIAQIQKGEIHSRETPGDSTGIGMNNVISRLELYYKQKDLLTIESEGEDKGTEVVIRIPKHTGEEV</sequence>
<dbReference type="Pfam" id="PF06580">
    <property type="entry name" value="His_kinase"/>
    <property type="match status" value="1"/>
</dbReference>
<dbReference type="InterPro" id="IPR036890">
    <property type="entry name" value="HATPase_C_sf"/>
</dbReference>
<keyword evidence="6 11" id="KW-0418">Kinase</keyword>
<dbReference type="GO" id="GO:0016020">
    <property type="term" value="C:membrane"/>
    <property type="evidence" value="ECO:0007669"/>
    <property type="project" value="UniProtKB-SubCell"/>
</dbReference>
<dbReference type="InterPro" id="IPR003594">
    <property type="entry name" value="HATPase_dom"/>
</dbReference>
<evidence type="ECO:0000259" key="9">
    <source>
        <dbReference type="PROSITE" id="PS50109"/>
    </source>
</evidence>
<evidence type="ECO:0000313" key="11">
    <source>
        <dbReference type="EMBL" id="HIZ21395.1"/>
    </source>
</evidence>
<dbReference type="GO" id="GO:0000155">
    <property type="term" value="F:phosphorelay sensor kinase activity"/>
    <property type="evidence" value="ECO:0007669"/>
    <property type="project" value="InterPro"/>
</dbReference>
<reference evidence="11" key="2">
    <citation type="submission" date="2021-04" db="EMBL/GenBank/DDBJ databases">
        <authorList>
            <person name="Gilroy R."/>
        </authorList>
    </citation>
    <scope>NUCLEOTIDE SEQUENCE</scope>
    <source>
        <strain evidence="11">14324</strain>
    </source>
</reference>
<dbReference type="Pfam" id="PF00672">
    <property type="entry name" value="HAMP"/>
    <property type="match status" value="1"/>
</dbReference>
<evidence type="ECO:0000256" key="5">
    <source>
        <dbReference type="ARBA" id="ARBA00022679"/>
    </source>
</evidence>
<dbReference type="Pfam" id="PF02518">
    <property type="entry name" value="HATPase_c"/>
    <property type="match status" value="1"/>
</dbReference>
<feature type="transmembrane region" description="Helical" evidence="8">
    <location>
        <begin position="20"/>
        <end position="39"/>
    </location>
</feature>
<dbReference type="PROSITE" id="PS50109">
    <property type="entry name" value="HIS_KIN"/>
    <property type="match status" value="1"/>
</dbReference>
<dbReference type="SMART" id="SM00387">
    <property type="entry name" value="HATPase_c"/>
    <property type="match status" value="1"/>
</dbReference>
<comment type="subcellular location">
    <subcellularLocation>
        <location evidence="2">Membrane</location>
    </subcellularLocation>
</comment>
<dbReference type="PANTHER" id="PTHR34220:SF7">
    <property type="entry name" value="SENSOR HISTIDINE KINASE YPDA"/>
    <property type="match status" value="1"/>
</dbReference>
<keyword evidence="8" id="KW-1133">Transmembrane helix</keyword>
<feature type="transmembrane region" description="Helical" evidence="8">
    <location>
        <begin position="182"/>
        <end position="207"/>
    </location>
</feature>